<dbReference type="SUPFAM" id="SSF116734">
    <property type="entry name" value="DNA methylase specificity domain"/>
    <property type="match status" value="2"/>
</dbReference>
<evidence type="ECO:0000256" key="3">
    <source>
        <dbReference type="ARBA" id="ARBA00023125"/>
    </source>
</evidence>
<name>A0A9P1PAJ1_PARSO</name>
<dbReference type="Proteomes" id="UP000049685">
    <property type="component" value="Unassembled WGS sequence"/>
</dbReference>
<dbReference type="InterPro" id="IPR000055">
    <property type="entry name" value="Restrct_endonuc_typeI_TRD"/>
</dbReference>
<dbReference type="InterPro" id="IPR044946">
    <property type="entry name" value="Restrct_endonuc_typeI_TRD_sf"/>
</dbReference>
<evidence type="ECO:0000313" key="5">
    <source>
        <dbReference type="EMBL" id="CEO35898.1"/>
    </source>
</evidence>
<dbReference type="GO" id="GO:0003677">
    <property type="term" value="F:DNA binding"/>
    <property type="evidence" value="ECO:0007669"/>
    <property type="project" value="UniProtKB-KW"/>
</dbReference>
<feature type="domain" description="Type I restriction modification DNA specificity" evidence="4">
    <location>
        <begin position="160"/>
        <end position="307"/>
    </location>
</feature>
<evidence type="ECO:0000259" key="4">
    <source>
        <dbReference type="Pfam" id="PF01420"/>
    </source>
</evidence>
<keyword evidence="3" id="KW-0238">DNA-binding</keyword>
<comment type="similarity">
    <text evidence="1">Belongs to the type-I restriction system S methylase family.</text>
</comment>
<protein>
    <submittedName>
        <fullName evidence="5">Restriction enzyme BgcI subunit beta</fullName>
        <ecNumber evidence="5">3.1.21.-</ecNumber>
    </submittedName>
</protein>
<dbReference type="AlphaFoldDB" id="A0A9P1PAJ1"/>
<keyword evidence="2" id="KW-0680">Restriction system</keyword>
<keyword evidence="5" id="KW-0378">Hydrolase</keyword>
<evidence type="ECO:0000256" key="1">
    <source>
        <dbReference type="ARBA" id="ARBA00010923"/>
    </source>
</evidence>
<dbReference type="GO" id="GO:0009307">
    <property type="term" value="P:DNA restriction-modification system"/>
    <property type="evidence" value="ECO:0007669"/>
    <property type="project" value="UniProtKB-KW"/>
</dbReference>
<accession>A0A9P1PAJ1</accession>
<proteinExistence type="inferred from homology"/>
<dbReference type="Gene3D" id="3.90.220.20">
    <property type="entry name" value="DNA methylase specificity domains"/>
    <property type="match status" value="2"/>
</dbReference>
<evidence type="ECO:0000313" key="6">
    <source>
        <dbReference type="Proteomes" id="UP000049685"/>
    </source>
</evidence>
<dbReference type="GO" id="GO:0016787">
    <property type="term" value="F:hydrolase activity"/>
    <property type="evidence" value="ECO:0007669"/>
    <property type="project" value="UniProtKB-KW"/>
</dbReference>
<gene>
    <name evidence="5" type="primary">bcgIB</name>
    <name evidence="5" type="ORF">UMC4404_28871</name>
</gene>
<feature type="domain" description="Type I restriction modification DNA specificity" evidence="4">
    <location>
        <begin position="2"/>
        <end position="114"/>
    </location>
</feature>
<organism evidence="5 6">
    <name type="scientific">Paraclostridium sordellii</name>
    <name type="common">Clostridium sordellii</name>
    <dbReference type="NCBI Taxonomy" id="1505"/>
    <lineage>
        <taxon>Bacteria</taxon>
        <taxon>Bacillati</taxon>
        <taxon>Bacillota</taxon>
        <taxon>Clostridia</taxon>
        <taxon>Peptostreptococcales</taxon>
        <taxon>Peptostreptococcaceae</taxon>
        <taxon>Paraclostridium</taxon>
    </lineage>
</organism>
<dbReference type="RefSeq" id="WP_057559350.1">
    <property type="nucleotide sequence ID" value="NZ_CDNY01000028.1"/>
</dbReference>
<sequence length="315" mass="35885">MKKISDLFYLESGNGLALNKLNPNPKGIAFVSRTSKNNGVSKFVDKYNNIIPFSPGLITVALSGNSVLEASVQPFEFYTGYHVMVLTPKKEMSLREKLFYCICIKKNRFKYNFGRQANRTLGDLLVPQFIPENFSELNINKYENFDAPVINSPQKNLDISEWKIFSYEDLFNVEIGKGVLINKAKSSPGKYPLVSATRLNNAISTYTSYKPTHPSNSLIIIKNGVNVGMCFYQPDEFLATSDVAVLIPKFKLDPYVAMFLIALINKDSYRYNYGRKWVLSSFYKSKIPLPINESGEPDWHYMSCYVKHLKYSNSI</sequence>
<dbReference type="EMBL" id="CDNY01000028">
    <property type="protein sequence ID" value="CEO35898.1"/>
    <property type="molecule type" value="Genomic_DNA"/>
</dbReference>
<comment type="caution">
    <text evidence="5">The sequence shown here is derived from an EMBL/GenBank/DDBJ whole genome shotgun (WGS) entry which is preliminary data.</text>
</comment>
<dbReference type="EC" id="3.1.21.-" evidence="5"/>
<evidence type="ECO:0000256" key="2">
    <source>
        <dbReference type="ARBA" id="ARBA00022747"/>
    </source>
</evidence>
<dbReference type="Pfam" id="PF01420">
    <property type="entry name" value="Methylase_S"/>
    <property type="match status" value="2"/>
</dbReference>
<reference evidence="6" key="1">
    <citation type="submission" date="2015-01" db="EMBL/GenBank/DDBJ databases">
        <authorList>
            <person name="Aslett A.Martin."/>
            <person name="De Silva Nishadi"/>
        </authorList>
    </citation>
    <scope>NUCLEOTIDE SEQUENCE [LARGE SCALE GENOMIC DNA]</scope>
    <source>
        <strain evidence="6">UMC4404</strain>
    </source>
</reference>